<gene>
    <name evidence="6" type="ORF">K8U61_07525</name>
</gene>
<keyword evidence="4 5" id="KW-0408">Iron</keyword>
<dbReference type="PANTHER" id="PTHR10543">
    <property type="entry name" value="BETA-CAROTENE DIOXYGENASE"/>
    <property type="match status" value="1"/>
</dbReference>
<evidence type="ECO:0000256" key="1">
    <source>
        <dbReference type="ARBA" id="ARBA00006787"/>
    </source>
</evidence>
<reference evidence="6 7" key="1">
    <citation type="submission" date="2021-09" db="EMBL/GenBank/DDBJ databases">
        <title>Whole genome sequence of Nocardioides sp. GBK3QG-3.</title>
        <authorList>
            <person name="Tuo L."/>
        </authorList>
    </citation>
    <scope>NUCLEOTIDE SEQUENCE [LARGE SCALE GENOMIC DNA]</scope>
    <source>
        <strain evidence="6 7">GBK3QG-3</strain>
    </source>
</reference>
<evidence type="ECO:0000256" key="5">
    <source>
        <dbReference type="RuleBase" id="RU364048"/>
    </source>
</evidence>
<dbReference type="EC" id="1.13.11.-" evidence="5"/>
<evidence type="ECO:0000256" key="2">
    <source>
        <dbReference type="ARBA" id="ARBA00022723"/>
    </source>
</evidence>
<evidence type="ECO:0000256" key="4">
    <source>
        <dbReference type="ARBA" id="ARBA00023004"/>
    </source>
</evidence>
<dbReference type="Proteomes" id="UP000780875">
    <property type="component" value="Unassembled WGS sequence"/>
</dbReference>
<protein>
    <recommendedName>
        <fullName evidence="5">Dioxygenase</fullName>
        <ecNumber evidence="5">1.13.11.-</ecNumber>
    </recommendedName>
</protein>
<dbReference type="InterPro" id="IPR004294">
    <property type="entry name" value="Carotenoid_Oase"/>
</dbReference>
<keyword evidence="2 5" id="KW-0479">Metal-binding</keyword>
<keyword evidence="7" id="KW-1185">Reference proteome</keyword>
<dbReference type="RefSeq" id="WP_224122381.1">
    <property type="nucleotide sequence ID" value="NZ_JAIQZJ010000003.1"/>
</dbReference>
<keyword evidence="5" id="KW-0223">Dioxygenase</keyword>
<sequence length="447" mass="49117">MNRYLQDNFAPVHEELTAFDLEVSGTVPDHLDGRYLRIGPNPATDPGEGYHWFLGEGMVHGVRLGGGRAQWYRNRYVRAVGDDFAPNTNVLEHAGRTLALVEAGGTPYELTTDLETVGPYALGTVTGGYTAHPHEDPSTGELHALSYSWTRGNLVDYSVVGTDGRVRHQVEIEVTGSPMVHDCALTEHYFVVYDLPVTFDLGMVAGEAPRPQQATDRLIDQTLRTGTARPLPYSWDDDYPARIGLLPREGSGADVRWFEIDPCYVFHTLNAYEEGTDVVIDVVRHDRMFATDFTGPNEGPAYLTRFTVDTAAGKVREHRFDEHSQEFPRYDERLTGRRHRYGYAAGVAAAGVRTGDSVLKHDVVAGTTTERRLGAGREVSEFCFVPAAPDSAEDEGVLLGYVFDPGTGRSDLRILDAATLDDVATVHLPGRVPAGFHGNWAADPAQT</sequence>
<comment type="caution">
    <text evidence="6">The sequence shown here is derived from an EMBL/GenBank/DDBJ whole genome shotgun (WGS) entry which is preliminary data.</text>
</comment>
<comment type="similarity">
    <text evidence="1 5">Belongs to the carotenoid oxygenase family.</text>
</comment>
<keyword evidence="3 5" id="KW-0560">Oxidoreductase</keyword>
<evidence type="ECO:0000256" key="3">
    <source>
        <dbReference type="ARBA" id="ARBA00023002"/>
    </source>
</evidence>
<name>A0ABS7UAW0_9ACTN</name>
<dbReference type="PANTHER" id="PTHR10543:SF89">
    <property type="entry name" value="CAROTENOID 9,10(9',10')-CLEAVAGE DIOXYGENASE 1"/>
    <property type="match status" value="1"/>
</dbReference>
<dbReference type="Pfam" id="PF03055">
    <property type="entry name" value="RPE65"/>
    <property type="match status" value="1"/>
</dbReference>
<dbReference type="EMBL" id="JAIQZJ010000003">
    <property type="protein sequence ID" value="MBZ5738007.1"/>
    <property type="molecule type" value="Genomic_DNA"/>
</dbReference>
<comment type="cofactor">
    <cofactor evidence="5">
        <name>Fe(2+)</name>
        <dbReference type="ChEBI" id="CHEBI:29033"/>
    </cofactor>
    <text evidence="5">Binds 1 Fe(2+) ion per subunit.</text>
</comment>
<proteinExistence type="inferred from homology"/>
<organism evidence="6 7">
    <name type="scientific">Nocardioides mangrovi</name>
    <dbReference type="NCBI Taxonomy" id="2874580"/>
    <lineage>
        <taxon>Bacteria</taxon>
        <taxon>Bacillati</taxon>
        <taxon>Actinomycetota</taxon>
        <taxon>Actinomycetes</taxon>
        <taxon>Propionibacteriales</taxon>
        <taxon>Nocardioidaceae</taxon>
        <taxon>Nocardioides</taxon>
    </lineage>
</organism>
<evidence type="ECO:0000313" key="7">
    <source>
        <dbReference type="Proteomes" id="UP000780875"/>
    </source>
</evidence>
<evidence type="ECO:0000313" key="6">
    <source>
        <dbReference type="EMBL" id="MBZ5738007.1"/>
    </source>
</evidence>
<accession>A0ABS7UAW0</accession>